<evidence type="ECO:0000259" key="8">
    <source>
        <dbReference type="Pfam" id="PF01094"/>
    </source>
</evidence>
<comment type="subcellular location">
    <subcellularLocation>
        <location evidence="1">Membrane</location>
        <topology evidence="1">Multi-pass membrane protein</topology>
    </subcellularLocation>
</comment>
<dbReference type="Proteomes" id="UP000694844">
    <property type="component" value="Chromosome 2"/>
</dbReference>
<evidence type="ECO:0000313" key="9">
    <source>
        <dbReference type="Proteomes" id="UP000694844"/>
    </source>
</evidence>
<dbReference type="InterPro" id="IPR001828">
    <property type="entry name" value="ANF_lig-bd_rcpt"/>
</dbReference>
<evidence type="ECO:0000256" key="5">
    <source>
        <dbReference type="ARBA" id="ARBA00023170"/>
    </source>
</evidence>
<dbReference type="GeneID" id="111121909"/>
<evidence type="ECO:0000256" key="6">
    <source>
        <dbReference type="ARBA" id="ARBA00023180"/>
    </source>
</evidence>
<proteinExistence type="predicted"/>
<protein>
    <submittedName>
        <fullName evidence="10">Metabotropic glutamate receptor 1-like</fullName>
    </submittedName>
</protein>
<dbReference type="KEGG" id="cvn:111121909"/>
<gene>
    <name evidence="10" type="primary">LOC111121909</name>
</gene>
<evidence type="ECO:0000256" key="1">
    <source>
        <dbReference type="ARBA" id="ARBA00004141"/>
    </source>
</evidence>
<dbReference type="InterPro" id="IPR050726">
    <property type="entry name" value="mGluR"/>
</dbReference>
<dbReference type="PRINTS" id="PR00248">
    <property type="entry name" value="GPCRMGR"/>
</dbReference>
<dbReference type="InterPro" id="IPR000337">
    <property type="entry name" value="GPCR_3"/>
</dbReference>
<keyword evidence="2 7" id="KW-0812">Transmembrane</keyword>
<dbReference type="CDD" id="cd06350">
    <property type="entry name" value="PBP1_GPCR_family_C-like"/>
    <property type="match status" value="1"/>
</dbReference>
<name>A0A8B8CV44_CRAVI</name>
<reference evidence="10" key="1">
    <citation type="submission" date="2025-08" db="UniProtKB">
        <authorList>
            <consortium name="RefSeq"/>
        </authorList>
    </citation>
    <scope>IDENTIFICATION</scope>
    <source>
        <tissue evidence="10">Whole sample</tissue>
    </source>
</reference>
<dbReference type="AlphaFoldDB" id="A0A8B8CV44"/>
<evidence type="ECO:0000256" key="2">
    <source>
        <dbReference type="ARBA" id="ARBA00022692"/>
    </source>
</evidence>
<sequence>MQHLLQTLDWNYVAILYENTTYGINAFLELSQNVKEAKICVAKSFPIKMGPSGNVNLYDLQSVFDSLINAESPITGIIFFVSTTTAGSFLNVAQGKKLISSFRLLMVFSDSIALEKSLLAKYDEVSKGSFVTSPAVLKVEQFSNHWKEVLSNKTIFLRESISNPWLFDVFRKYKSCKPNDDSCLMPSFSEVNETENENIFETYAIVATLIHVKGLKELHKDNCGNNSGICSDLRDVLLKNKSMLLRKAYFSVSLNDIPFKFDRNFSIVLNGGNEARMMGDIVDYEVYQYRRCLVHSDDFCMEKVAEYNDSSFTILRERLIGYNSNGAELQWPHLNKAQCFDGKKCKTCQTENPENDFLFRDGEFFIVGMAQIHNADLNNPFQCGAIRESNGWETAEAISYPIDNANSRNDLFPNTTIGYVILNSCDQPVLTTKKLLNFFSNGIILQNKTVIKDISSRVLAVVAELDSGISQATAKVLQEFNIVQVAYGSTAVVLSDRAQYKYFLRLCTPDINQAKAMVNILKTLESSYIQILYSEGTYGEGGRDEIVRVAKSLKVCIANEIKVEESKYTKILDNLRRKPFAQIVLMFLKAHVVTDVLNIVTKGMDSKEFMFIASEALGTNVEIIKNNPKLEGSISLSLEIPIDKNKFRRYINSKSIDRYTTNPWTRSYFENKYKCYLPGSFDKSTNTECANVFERYNITNPDFDIWSSFALNAAEVALKGSYAAFLNICGPYSNTICPEYRKEPKKVWESIREQKLKLNGIPTSVFDENGDGSVGHVIYQIQKSKADPLKLEFYKIGVFRNTVNFSIDEENLINPFQIYPTKCPNPKECHTCNQFFEENSKSVQANSNGGTTVDVIGLTVAVVVLALILIVFIVVILRKGLLKKKERNVYESEQYMTADDIPAGGGYLSFMAMKMK</sequence>
<dbReference type="SUPFAM" id="SSF53822">
    <property type="entry name" value="Periplasmic binding protein-like I"/>
    <property type="match status" value="2"/>
</dbReference>
<dbReference type="InterPro" id="IPR028082">
    <property type="entry name" value="Peripla_BP_I"/>
</dbReference>
<feature type="domain" description="Receptor ligand binding region" evidence="8">
    <location>
        <begin position="395"/>
        <end position="670"/>
    </location>
</feature>
<keyword evidence="6" id="KW-0325">Glycoprotein</keyword>
<feature type="transmembrane region" description="Helical" evidence="7">
    <location>
        <begin position="855"/>
        <end position="877"/>
    </location>
</feature>
<keyword evidence="5" id="KW-0675">Receptor</keyword>
<dbReference type="Pfam" id="PF01094">
    <property type="entry name" value="ANF_receptor"/>
    <property type="match status" value="2"/>
</dbReference>
<dbReference type="GO" id="GO:0016020">
    <property type="term" value="C:membrane"/>
    <property type="evidence" value="ECO:0007669"/>
    <property type="project" value="UniProtKB-SubCell"/>
</dbReference>
<accession>A0A8B8CV44</accession>
<dbReference type="GO" id="GO:0004930">
    <property type="term" value="F:G protein-coupled receptor activity"/>
    <property type="evidence" value="ECO:0007669"/>
    <property type="project" value="InterPro"/>
</dbReference>
<keyword evidence="3 7" id="KW-1133">Transmembrane helix</keyword>
<dbReference type="RefSeq" id="XP_022319104.1">
    <property type="nucleotide sequence ID" value="XM_022463396.1"/>
</dbReference>
<organism evidence="9 10">
    <name type="scientific">Crassostrea virginica</name>
    <name type="common">Eastern oyster</name>
    <dbReference type="NCBI Taxonomy" id="6565"/>
    <lineage>
        <taxon>Eukaryota</taxon>
        <taxon>Metazoa</taxon>
        <taxon>Spiralia</taxon>
        <taxon>Lophotrochozoa</taxon>
        <taxon>Mollusca</taxon>
        <taxon>Bivalvia</taxon>
        <taxon>Autobranchia</taxon>
        <taxon>Pteriomorphia</taxon>
        <taxon>Ostreida</taxon>
        <taxon>Ostreoidea</taxon>
        <taxon>Ostreidae</taxon>
        <taxon>Crassostrea</taxon>
    </lineage>
</organism>
<evidence type="ECO:0000313" key="10">
    <source>
        <dbReference type="RefSeq" id="XP_022319104.1"/>
    </source>
</evidence>
<evidence type="ECO:0000256" key="3">
    <source>
        <dbReference type="ARBA" id="ARBA00022989"/>
    </source>
</evidence>
<dbReference type="PANTHER" id="PTHR24060">
    <property type="entry name" value="METABOTROPIC GLUTAMATE RECEPTOR"/>
    <property type="match status" value="1"/>
</dbReference>
<evidence type="ECO:0000256" key="7">
    <source>
        <dbReference type="SAM" id="Phobius"/>
    </source>
</evidence>
<evidence type="ECO:0000256" key="4">
    <source>
        <dbReference type="ARBA" id="ARBA00023136"/>
    </source>
</evidence>
<keyword evidence="9" id="KW-1185">Reference proteome</keyword>
<feature type="domain" description="Receptor ligand binding region" evidence="8">
    <location>
        <begin position="3"/>
        <end position="105"/>
    </location>
</feature>
<dbReference type="Gene3D" id="3.40.50.2300">
    <property type="match status" value="4"/>
</dbReference>
<dbReference type="OrthoDB" id="6143034at2759"/>
<keyword evidence="4 7" id="KW-0472">Membrane</keyword>